<feature type="domain" description="Cytidyltransferase-like" evidence="8">
    <location>
        <begin position="27"/>
        <end position="252"/>
    </location>
</feature>
<gene>
    <name evidence="9" type="ORF">M0812_04423</name>
</gene>
<evidence type="ECO:0000256" key="4">
    <source>
        <dbReference type="ARBA" id="ARBA00022741"/>
    </source>
</evidence>
<accession>A0AAV8AK30</accession>
<keyword evidence="2 7" id="KW-0808">Transferase</keyword>
<proteinExistence type="inferred from homology"/>
<dbReference type="InterPro" id="IPR014729">
    <property type="entry name" value="Rossmann-like_a/b/a_fold"/>
</dbReference>
<dbReference type="AlphaFoldDB" id="A0AAV8AK30"/>
<dbReference type="Pfam" id="PF01467">
    <property type="entry name" value="CTP_transf_like"/>
    <property type="match status" value="1"/>
</dbReference>
<comment type="caution">
    <text evidence="9">The sequence shown here is derived from an EMBL/GenBank/DDBJ whole genome shotgun (WGS) entry which is preliminary data.</text>
</comment>
<dbReference type="PANTHER" id="PTHR12039:SF0">
    <property type="entry name" value="NICOTINAMIDE-NUCLEOTIDE ADENYLYLTRANSFERASE"/>
    <property type="match status" value="1"/>
</dbReference>
<protein>
    <recommendedName>
        <fullName evidence="7">Nicotinamide-nucleotide adenylyltransferase</fullName>
        <ecNumber evidence="7">2.7.7.1</ecNumber>
        <ecNumber evidence="7">2.7.7.18</ecNumber>
    </recommendedName>
</protein>
<dbReference type="InterPro" id="IPR004821">
    <property type="entry name" value="Cyt_trans-like"/>
</dbReference>
<dbReference type="PANTHER" id="PTHR12039">
    <property type="entry name" value="NICOTINAMIDE MONONUCLEOTIDE ADENYLYLTRANSFERASE"/>
    <property type="match status" value="1"/>
</dbReference>
<keyword evidence="6 7" id="KW-0520">NAD</keyword>
<dbReference type="EC" id="2.7.7.1" evidence="7"/>
<evidence type="ECO:0000256" key="7">
    <source>
        <dbReference type="RuleBase" id="RU362021"/>
    </source>
</evidence>
<keyword evidence="1 7" id="KW-0662">Pyridine nucleotide biosynthesis</keyword>
<dbReference type="InterPro" id="IPR051182">
    <property type="entry name" value="Euk_NMN_adenylyltrnsfrase"/>
</dbReference>
<evidence type="ECO:0000256" key="3">
    <source>
        <dbReference type="ARBA" id="ARBA00022695"/>
    </source>
</evidence>
<dbReference type="NCBIfam" id="TIGR00482">
    <property type="entry name" value="nicotinate (nicotinamide) nucleotide adenylyltransferase"/>
    <property type="match status" value="1"/>
</dbReference>
<comment type="catalytic activity">
    <reaction evidence="7">
        <text>nicotinate beta-D-ribonucleotide + ATP + H(+) = deamido-NAD(+) + diphosphate</text>
        <dbReference type="Rhea" id="RHEA:22860"/>
        <dbReference type="ChEBI" id="CHEBI:15378"/>
        <dbReference type="ChEBI" id="CHEBI:30616"/>
        <dbReference type="ChEBI" id="CHEBI:33019"/>
        <dbReference type="ChEBI" id="CHEBI:57502"/>
        <dbReference type="ChEBI" id="CHEBI:58437"/>
        <dbReference type="EC" id="2.7.7.18"/>
    </reaction>
</comment>
<sequence length="281" mass="32416">MSFLQLSQKFNLDFNLSSKTLEVLVGCGSFNPITYSHLNMLQETHDYMMRNGRHVLAGFISPVNDYYGKKGLLPSAHRVEMCKIATNSSTWINVDDWESKQKDYVRTLFVLKRIRKNCLDHLYHLRTRSITDKKSPTAPKPTTHFVTKKGITNIIPTNLSKFSKEDINEKLNVRFCCGTDVLESMAKKGVWIPHQIEELLRDFGVTVLPRLSDGPSAEELVDGCTWLKKYSHNIFFVKDIIMSNLSSSYLRRKIQNGETIKYYTPELVQDYIKANNLYGFK</sequence>
<evidence type="ECO:0000313" key="10">
    <source>
        <dbReference type="Proteomes" id="UP001146793"/>
    </source>
</evidence>
<keyword evidence="5 7" id="KW-0067">ATP-binding</keyword>
<dbReference type="InterPro" id="IPR005248">
    <property type="entry name" value="NadD/NMNAT"/>
</dbReference>
<name>A0AAV8AK30_9EUKA</name>
<evidence type="ECO:0000256" key="1">
    <source>
        <dbReference type="ARBA" id="ARBA00022642"/>
    </source>
</evidence>
<dbReference type="GO" id="GO:0004515">
    <property type="term" value="F:nicotinate-nucleotide adenylyltransferase activity"/>
    <property type="evidence" value="ECO:0007669"/>
    <property type="project" value="UniProtKB-EC"/>
</dbReference>
<evidence type="ECO:0000313" key="9">
    <source>
        <dbReference type="EMBL" id="KAJ3452649.1"/>
    </source>
</evidence>
<dbReference type="GO" id="GO:0009435">
    <property type="term" value="P:NAD+ biosynthetic process"/>
    <property type="evidence" value="ECO:0007669"/>
    <property type="project" value="InterPro"/>
</dbReference>
<comment type="similarity">
    <text evidence="7">Belongs to the eukaryotic NMN adenylyltransferase family.</text>
</comment>
<dbReference type="Gene3D" id="3.40.50.620">
    <property type="entry name" value="HUPs"/>
    <property type="match status" value="1"/>
</dbReference>
<dbReference type="EC" id="2.7.7.18" evidence="7"/>
<evidence type="ECO:0000259" key="8">
    <source>
        <dbReference type="Pfam" id="PF01467"/>
    </source>
</evidence>
<dbReference type="GO" id="GO:0000309">
    <property type="term" value="F:nicotinamide-nucleotide adenylyltransferase activity"/>
    <property type="evidence" value="ECO:0007669"/>
    <property type="project" value="UniProtKB-EC"/>
</dbReference>
<dbReference type="Proteomes" id="UP001146793">
    <property type="component" value="Unassembled WGS sequence"/>
</dbReference>
<keyword evidence="3 7" id="KW-0548">Nucleotidyltransferase</keyword>
<evidence type="ECO:0000256" key="5">
    <source>
        <dbReference type="ARBA" id="ARBA00022840"/>
    </source>
</evidence>
<dbReference type="SUPFAM" id="SSF52374">
    <property type="entry name" value="Nucleotidylyl transferase"/>
    <property type="match status" value="1"/>
</dbReference>
<evidence type="ECO:0000256" key="2">
    <source>
        <dbReference type="ARBA" id="ARBA00022679"/>
    </source>
</evidence>
<comment type="catalytic activity">
    <reaction evidence="7">
        <text>beta-nicotinamide D-ribonucleotide + ATP + H(+) = diphosphate + NAD(+)</text>
        <dbReference type="Rhea" id="RHEA:21360"/>
        <dbReference type="ChEBI" id="CHEBI:14649"/>
        <dbReference type="ChEBI" id="CHEBI:15378"/>
        <dbReference type="ChEBI" id="CHEBI:30616"/>
        <dbReference type="ChEBI" id="CHEBI:33019"/>
        <dbReference type="ChEBI" id="CHEBI:57540"/>
        <dbReference type="EC" id="2.7.7.1"/>
    </reaction>
</comment>
<evidence type="ECO:0000256" key="6">
    <source>
        <dbReference type="ARBA" id="ARBA00023027"/>
    </source>
</evidence>
<keyword evidence="4 7" id="KW-0547">Nucleotide-binding</keyword>
<dbReference type="GO" id="GO:0005524">
    <property type="term" value="F:ATP binding"/>
    <property type="evidence" value="ECO:0007669"/>
    <property type="project" value="UniProtKB-KW"/>
</dbReference>
<reference evidence="9" key="1">
    <citation type="submission" date="2022-08" db="EMBL/GenBank/DDBJ databases">
        <title>Novel sulphate-reducing endosymbionts in the free-living metamonad Anaeramoeba.</title>
        <authorList>
            <person name="Jerlstrom-Hultqvist J."/>
            <person name="Cepicka I."/>
            <person name="Gallot-Lavallee L."/>
            <person name="Salas-Leiva D."/>
            <person name="Curtis B.A."/>
            <person name="Zahonova K."/>
            <person name="Pipaliya S."/>
            <person name="Dacks J."/>
            <person name="Roger A.J."/>
        </authorList>
    </citation>
    <scope>NUCLEOTIDE SEQUENCE</scope>
    <source>
        <strain evidence="9">Busselton2</strain>
    </source>
</reference>
<comment type="pathway">
    <text evidence="7">Cofactor biosynthesis; NAD(+) biosynthesis; NAD(+) from nicotinamide D-ribonucleotide: step 1/1.</text>
</comment>
<dbReference type="EMBL" id="JANTQA010000008">
    <property type="protein sequence ID" value="KAJ3452649.1"/>
    <property type="molecule type" value="Genomic_DNA"/>
</dbReference>
<organism evidence="9 10">
    <name type="scientific">Anaeramoeba flamelloides</name>
    <dbReference type="NCBI Taxonomy" id="1746091"/>
    <lineage>
        <taxon>Eukaryota</taxon>
        <taxon>Metamonada</taxon>
        <taxon>Anaeramoebidae</taxon>
        <taxon>Anaeramoeba</taxon>
    </lineage>
</organism>